<keyword evidence="3" id="KW-0804">Transcription</keyword>
<evidence type="ECO:0000259" key="5">
    <source>
        <dbReference type="PROSITE" id="PS50977"/>
    </source>
</evidence>
<evidence type="ECO:0000313" key="6">
    <source>
        <dbReference type="EMBL" id="KAB1631558.1"/>
    </source>
</evidence>
<dbReference type="PROSITE" id="PS50977">
    <property type="entry name" value="HTH_TETR_2"/>
    <property type="match status" value="1"/>
</dbReference>
<evidence type="ECO:0000313" key="7">
    <source>
        <dbReference type="Proteomes" id="UP000481339"/>
    </source>
</evidence>
<dbReference type="Pfam" id="PF00440">
    <property type="entry name" value="TetR_N"/>
    <property type="match status" value="1"/>
</dbReference>
<dbReference type="InterPro" id="IPR050109">
    <property type="entry name" value="HTH-type_TetR-like_transc_reg"/>
</dbReference>
<name>A0A7C8BTN8_9MICO</name>
<feature type="DNA-binding region" description="H-T-H motif" evidence="4">
    <location>
        <begin position="18"/>
        <end position="37"/>
    </location>
</feature>
<dbReference type="Gene3D" id="1.10.357.10">
    <property type="entry name" value="Tetracycline Repressor, domain 2"/>
    <property type="match status" value="1"/>
</dbReference>
<evidence type="ECO:0000256" key="3">
    <source>
        <dbReference type="ARBA" id="ARBA00023163"/>
    </source>
</evidence>
<dbReference type="InterPro" id="IPR009057">
    <property type="entry name" value="Homeodomain-like_sf"/>
</dbReference>
<accession>A0A7C8BTN8</accession>
<dbReference type="AlphaFoldDB" id="A0A7C8BTN8"/>
<sequence>MLDAYTDLLERRGERAATLDAVARAAGVSKGGLLYHFATKHALEAGLLARLDTLVTADLAAMRTAPEGPVEHFLRSSASDDTPFDRTLRAVARLSQSSDAARQALADVNTRWLAQIRDAVGDDDLARTILLISDGIYYGSALLREQGDPTAGPGAREIDAAVRVIRRLAGNEGDGADGSRGSLAARAD</sequence>
<protein>
    <submittedName>
        <fullName evidence="6">TetR/AcrR family transcriptional regulator</fullName>
    </submittedName>
</protein>
<dbReference type="PRINTS" id="PR00455">
    <property type="entry name" value="HTHTETR"/>
</dbReference>
<gene>
    <name evidence="6" type="ORF">F8O02_07805</name>
</gene>
<organism evidence="6 7">
    <name type="scientific">Pseudoclavibacter caeni</name>
    <dbReference type="NCBI Taxonomy" id="908846"/>
    <lineage>
        <taxon>Bacteria</taxon>
        <taxon>Bacillati</taxon>
        <taxon>Actinomycetota</taxon>
        <taxon>Actinomycetes</taxon>
        <taxon>Micrococcales</taxon>
        <taxon>Microbacteriaceae</taxon>
        <taxon>Pseudoclavibacter</taxon>
    </lineage>
</organism>
<dbReference type="PANTHER" id="PTHR30055">
    <property type="entry name" value="HTH-TYPE TRANSCRIPTIONAL REGULATOR RUTR"/>
    <property type="match status" value="1"/>
</dbReference>
<reference evidence="6 7" key="1">
    <citation type="submission" date="2019-09" db="EMBL/GenBank/DDBJ databases">
        <title>Phylogeny of genus Pseudoclavibacter and closely related genus.</title>
        <authorList>
            <person name="Li Y."/>
        </authorList>
    </citation>
    <scope>NUCLEOTIDE SEQUENCE [LARGE SCALE GENOMIC DNA]</scope>
    <source>
        <strain evidence="6 7">JCM 16921</strain>
    </source>
</reference>
<dbReference type="InterPro" id="IPR001647">
    <property type="entry name" value="HTH_TetR"/>
</dbReference>
<comment type="caution">
    <text evidence="6">The sequence shown here is derived from an EMBL/GenBank/DDBJ whole genome shotgun (WGS) entry which is preliminary data.</text>
</comment>
<dbReference type="OrthoDB" id="9806334at2"/>
<dbReference type="GO" id="GO:0000976">
    <property type="term" value="F:transcription cis-regulatory region binding"/>
    <property type="evidence" value="ECO:0007669"/>
    <property type="project" value="TreeGrafter"/>
</dbReference>
<dbReference type="GO" id="GO:0003700">
    <property type="term" value="F:DNA-binding transcription factor activity"/>
    <property type="evidence" value="ECO:0007669"/>
    <property type="project" value="TreeGrafter"/>
</dbReference>
<dbReference type="Proteomes" id="UP000481339">
    <property type="component" value="Unassembled WGS sequence"/>
</dbReference>
<keyword evidence="2 4" id="KW-0238">DNA-binding</keyword>
<dbReference type="EMBL" id="WBKA01000006">
    <property type="protein sequence ID" value="KAB1631558.1"/>
    <property type="molecule type" value="Genomic_DNA"/>
</dbReference>
<dbReference type="PANTHER" id="PTHR30055:SF234">
    <property type="entry name" value="HTH-TYPE TRANSCRIPTIONAL REGULATOR BETI"/>
    <property type="match status" value="1"/>
</dbReference>
<proteinExistence type="predicted"/>
<evidence type="ECO:0000256" key="1">
    <source>
        <dbReference type="ARBA" id="ARBA00023015"/>
    </source>
</evidence>
<keyword evidence="1" id="KW-0805">Transcription regulation</keyword>
<feature type="domain" description="HTH tetR-type" evidence="5">
    <location>
        <begin position="1"/>
        <end position="55"/>
    </location>
</feature>
<dbReference type="SUPFAM" id="SSF46689">
    <property type="entry name" value="Homeodomain-like"/>
    <property type="match status" value="1"/>
</dbReference>
<keyword evidence="7" id="KW-1185">Reference proteome</keyword>
<evidence type="ECO:0000256" key="2">
    <source>
        <dbReference type="ARBA" id="ARBA00023125"/>
    </source>
</evidence>
<evidence type="ECO:0000256" key="4">
    <source>
        <dbReference type="PROSITE-ProRule" id="PRU00335"/>
    </source>
</evidence>